<dbReference type="SUPFAM" id="SSF47616">
    <property type="entry name" value="GST C-terminal domain-like"/>
    <property type="match status" value="1"/>
</dbReference>
<dbReference type="InterPro" id="IPR004045">
    <property type="entry name" value="Glutathione_S-Trfase_N"/>
</dbReference>
<feature type="domain" description="GST N-terminal" evidence="1">
    <location>
        <begin position="9"/>
        <end position="88"/>
    </location>
</feature>
<comment type="caution">
    <text evidence="2">The sequence shown here is derived from an EMBL/GenBank/DDBJ whole genome shotgun (WGS) entry which is preliminary data.</text>
</comment>
<dbReference type="RefSeq" id="WP_368376665.1">
    <property type="nucleotide sequence ID" value="NZ_JBFRYB010000001.1"/>
</dbReference>
<evidence type="ECO:0000313" key="3">
    <source>
        <dbReference type="Proteomes" id="UP001557484"/>
    </source>
</evidence>
<proteinExistence type="predicted"/>
<name>A0ABV3TY90_9GAMM</name>
<dbReference type="SUPFAM" id="SSF52833">
    <property type="entry name" value="Thioredoxin-like"/>
    <property type="match status" value="1"/>
</dbReference>
<sequence>MPIREPLRLIGATASPYSLKMIALMRYRHIHYAVTWGMPEVVLEKMGIEKPKMVFLPTFLFEDEAGKPVATCDSSPIIRRLEAIYDGRSVIPPDPALAFIDYLIEDFADEWVTKYMFHYRWYPEEDADNAGTLLPFCADISLSDAQAAEFKAMFTSRQISRLSYVGSNDITAPVIEASYRRFLQAMEKHLSRQPYMLGHRPGAGDFGLLGQLTQLIGVDPSPRRIAHKLSPRTVAWVNIMQDLSGVNPKDSDWTRLEDQPDTLKGLLAEVGRVYAPALLANAAAVQAGEKSWSTEIDGERWEQRAFPYQAKCLVWINEAYRALGNQDRARVDKILEGTACETMLQGV</sequence>
<dbReference type="InterPro" id="IPR036282">
    <property type="entry name" value="Glutathione-S-Trfase_C_sf"/>
</dbReference>
<dbReference type="Pfam" id="PF13417">
    <property type="entry name" value="GST_N_3"/>
    <property type="match status" value="1"/>
</dbReference>
<dbReference type="Proteomes" id="UP001557484">
    <property type="component" value="Unassembled WGS sequence"/>
</dbReference>
<organism evidence="2 3">
    <name type="scientific">Zhongshania arctica</name>
    <dbReference type="NCBI Taxonomy" id="3238302"/>
    <lineage>
        <taxon>Bacteria</taxon>
        <taxon>Pseudomonadati</taxon>
        <taxon>Pseudomonadota</taxon>
        <taxon>Gammaproteobacteria</taxon>
        <taxon>Cellvibrionales</taxon>
        <taxon>Spongiibacteraceae</taxon>
        <taxon>Zhongshania</taxon>
    </lineage>
</organism>
<keyword evidence="3" id="KW-1185">Reference proteome</keyword>
<gene>
    <name evidence="2" type="ORF">AB4875_13940</name>
</gene>
<dbReference type="InterPro" id="IPR036249">
    <property type="entry name" value="Thioredoxin-like_sf"/>
</dbReference>
<dbReference type="EMBL" id="JBFRYB010000001">
    <property type="protein sequence ID" value="MEX1666591.1"/>
    <property type="molecule type" value="Genomic_DNA"/>
</dbReference>
<accession>A0ABV3TY90</accession>
<reference evidence="2 3" key="1">
    <citation type="journal article" date="2011" name="Int. J. Syst. Evol. Microbiol.">
        <title>Zhongshania antarctica gen. nov., sp. nov. and Zhongshania guokunii sp. nov., gammaproteobacteria respectively isolated from coastal attached (fast) ice and surface seawater of the Antarctic.</title>
        <authorList>
            <person name="Li H.J."/>
            <person name="Zhang X.Y."/>
            <person name="Chen C.X."/>
            <person name="Zhang Y.J."/>
            <person name="Gao Z.M."/>
            <person name="Yu Y."/>
            <person name="Chen X.L."/>
            <person name="Chen B."/>
            <person name="Zhang Y.Z."/>
        </authorList>
    </citation>
    <scope>NUCLEOTIDE SEQUENCE [LARGE SCALE GENOMIC DNA]</scope>
    <source>
        <strain evidence="2 3">R06B22</strain>
    </source>
</reference>
<evidence type="ECO:0000259" key="1">
    <source>
        <dbReference type="Pfam" id="PF13417"/>
    </source>
</evidence>
<evidence type="ECO:0000313" key="2">
    <source>
        <dbReference type="EMBL" id="MEX1666591.1"/>
    </source>
</evidence>
<protein>
    <submittedName>
        <fullName evidence="2">Glutathione S-transferase family protein</fullName>
    </submittedName>
</protein>